<reference evidence="4" key="1">
    <citation type="journal article" date="2023" name="Commun. Biol.">
        <title>Genome analysis of Parmales, the sister group of diatoms, reveals the evolutionary specialization of diatoms from phago-mixotrophs to photoautotrophs.</title>
        <authorList>
            <person name="Ban H."/>
            <person name="Sato S."/>
            <person name="Yoshikawa S."/>
            <person name="Yamada K."/>
            <person name="Nakamura Y."/>
            <person name="Ichinomiya M."/>
            <person name="Sato N."/>
            <person name="Blanc-Mathieu R."/>
            <person name="Endo H."/>
            <person name="Kuwata A."/>
            <person name="Ogata H."/>
        </authorList>
    </citation>
    <scope>NUCLEOTIDE SEQUENCE [LARGE SCALE GENOMIC DNA]</scope>
    <source>
        <strain evidence="4">NIES 3700</strain>
    </source>
</reference>
<keyword evidence="4" id="KW-1185">Reference proteome</keyword>
<proteinExistence type="predicted"/>
<dbReference type="Proteomes" id="UP001165122">
    <property type="component" value="Unassembled WGS sequence"/>
</dbReference>
<keyword evidence="2" id="KW-1133">Transmembrane helix</keyword>
<evidence type="ECO:0000313" key="4">
    <source>
        <dbReference type="Proteomes" id="UP001165122"/>
    </source>
</evidence>
<dbReference type="AlphaFoldDB" id="A0A9W7FKB7"/>
<gene>
    <name evidence="3" type="ORF">TrLO_g1167</name>
</gene>
<protein>
    <submittedName>
        <fullName evidence="3">Uncharacterized protein</fullName>
    </submittedName>
</protein>
<evidence type="ECO:0000313" key="3">
    <source>
        <dbReference type="EMBL" id="GMI13606.1"/>
    </source>
</evidence>
<organism evidence="3 4">
    <name type="scientific">Triparma laevis f. longispina</name>
    <dbReference type="NCBI Taxonomy" id="1714387"/>
    <lineage>
        <taxon>Eukaryota</taxon>
        <taxon>Sar</taxon>
        <taxon>Stramenopiles</taxon>
        <taxon>Ochrophyta</taxon>
        <taxon>Bolidophyceae</taxon>
        <taxon>Parmales</taxon>
        <taxon>Triparmaceae</taxon>
        <taxon>Triparma</taxon>
    </lineage>
</organism>
<feature type="transmembrane region" description="Helical" evidence="2">
    <location>
        <begin position="30"/>
        <end position="51"/>
    </location>
</feature>
<evidence type="ECO:0000256" key="1">
    <source>
        <dbReference type="SAM" id="MobiDB-lite"/>
    </source>
</evidence>
<feature type="compositionally biased region" description="Polar residues" evidence="1">
    <location>
        <begin position="1"/>
        <end position="12"/>
    </location>
</feature>
<name>A0A9W7FKB7_9STRA</name>
<feature type="region of interest" description="Disordered" evidence="1">
    <location>
        <begin position="1"/>
        <end position="24"/>
    </location>
</feature>
<evidence type="ECO:0000256" key="2">
    <source>
        <dbReference type="SAM" id="Phobius"/>
    </source>
</evidence>
<comment type="caution">
    <text evidence="3">The sequence shown here is derived from an EMBL/GenBank/DDBJ whole genome shotgun (WGS) entry which is preliminary data.</text>
</comment>
<dbReference type="OrthoDB" id="204005at2759"/>
<accession>A0A9W7FKB7</accession>
<keyword evidence="2" id="KW-0812">Transmembrane</keyword>
<sequence>MPPSDLTENTNLLPEKQQMHRPLNPSSRSMLRLAAFAILGVFLLISVYNLLSSSPVTSGDEMNEVVGGTMSSSGEHMVGGDRDDHGCIGSAGYTYCAGLRKCVRPWEINMGMC</sequence>
<keyword evidence="2" id="KW-0472">Membrane</keyword>
<dbReference type="EMBL" id="BRXW01000195">
    <property type="protein sequence ID" value="GMI13606.1"/>
    <property type="molecule type" value="Genomic_DNA"/>
</dbReference>